<accession>N1W833</accession>
<reference evidence="1 2" key="1">
    <citation type="submission" date="2013-03" db="EMBL/GenBank/DDBJ databases">
        <authorList>
            <person name="Harkins D.M."/>
            <person name="Durkin A.S."/>
            <person name="Brinkac L.M."/>
            <person name="Haft D.H."/>
            <person name="Selengut J.D."/>
            <person name="Sanka R."/>
            <person name="DePew J."/>
            <person name="Purushe J."/>
            <person name="Galloway R.L."/>
            <person name="Vinetz J.M."/>
            <person name="Sutton G.G."/>
            <person name="Nierman W.C."/>
            <person name="Fouts D.E."/>
        </authorList>
    </citation>
    <scope>NUCLEOTIDE SEQUENCE [LARGE SCALE GENOMIC DNA]</scope>
    <source>
        <strain evidence="1 2">Waz Holland</strain>
    </source>
</reference>
<proteinExistence type="predicted"/>
<comment type="caution">
    <text evidence="1">The sequence shown here is derived from an EMBL/GenBank/DDBJ whole genome shotgun (WGS) entry which is preliminary data.</text>
</comment>
<dbReference type="STRING" id="1218591.LEP1GSC199_0145"/>
<sequence length="50" mass="6054">MVVVWMKVREWLEKIQNVQFFYCGCNILTICFKNEVRRRNQTNLSSSLDL</sequence>
<dbReference type="AlphaFoldDB" id="N1W833"/>
<organism evidence="1 2">
    <name type="scientific">Leptospira vanthielii serovar Holland str. Waz Holland = ATCC 700522</name>
    <dbReference type="NCBI Taxonomy" id="1218591"/>
    <lineage>
        <taxon>Bacteria</taxon>
        <taxon>Pseudomonadati</taxon>
        <taxon>Spirochaetota</taxon>
        <taxon>Spirochaetia</taxon>
        <taxon>Leptospirales</taxon>
        <taxon>Leptospiraceae</taxon>
        <taxon>Leptospira</taxon>
    </lineage>
</organism>
<evidence type="ECO:0000313" key="2">
    <source>
        <dbReference type="Proteomes" id="UP000012227"/>
    </source>
</evidence>
<name>N1W833_9LEPT</name>
<protein>
    <submittedName>
        <fullName evidence="1">Uncharacterized protein</fullName>
    </submittedName>
</protein>
<gene>
    <name evidence="1" type="ORF">LEP1GSC199_0145</name>
</gene>
<dbReference type="EMBL" id="AOGY02000021">
    <property type="protein sequence ID" value="EMY71163.1"/>
    <property type="molecule type" value="Genomic_DNA"/>
</dbReference>
<evidence type="ECO:0000313" key="1">
    <source>
        <dbReference type="EMBL" id="EMY71163.1"/>
    </source>
</evidence>
<dbReference type="Proteomes" id="UP000012227">
    <property type="component" value="Unassembled WGS sequence"/>
</dbReference>